<organism evidence="1 2">
    <name type="scientific">Naganishia friedmannii</name>
    <dbReference type="NCBI Taxonomy" id="89922"/>
    <lineage>
        <taxon>Eukaryota</taxon>
        <taxon>Fungi</taxon>
        <taxon>Dikarya</taxon>
        <taxon>Basidiomycota</taxon>
        <taxon>Agaricomycotina</taxon>
        <taxon>Tremellomycetes</taxon>
        <taxon>Filobasidiales</taxon>
        <taxon>Filobasidiaceae</taxon>
        <taxon>Naganishia</taxon>
    </lineage>
</organism>
<keyword evidence="2" id="KW-1185">Reference proteome</keyword>
<proteinExistence type="predicted"/>
<comment type="caution">
    <text evidence="1">The sequence shown here is derived from an EMBL/GenBank/DDBJ whole genome shotgun (WGS) entry which is preliminary data.</text>
</comment>
<gene>
    <name evidence="1" type="ORF">QFC21_001169</name>
</gene>
<name>A0ACC2W7H7_9TREE</name>
<evidence type="ECO:0000313" key="2">
    <source>
        <dbReference type="Proteomes" id="UP001227268"/>
    </source>
</evidence>
<dbReference type="Proteomes" id="UP001227268">
    <property type="component" value="Unassembled WGS sequence"/>
</dbReference>
<sequence length="703" mass="74961">MQRTETPEAVSDAEERAARQARLSKALSAAYLSHQITQLEDRVQGVGILGGGHHGGGRGGQRRTDGRRATGAAAGAGKASTSRTAGNRHRGDQQEHRTPLLATHTQGRGKVDDVLPGEAAGTQRLVLDTSSLLFALPTVKRLVHPPSSDPPQRTHYSTSNAPKRSPPGAELIVPLETLRTLDLLKKGMHPYAQAARAATRFVEIEQRRTRERARAEAAEVDDGKGNGKAKDSVPTHEHEVGEDGWRKIRPGLWVQQETERMDVFPSSDHQLPQPEDTVRDTYPQQEEETSLFPAPAEYVAETLACALYFREWWDVPSSQAVLAIAHPPATLAHEYANRGNVGGDHGTEGAKPKKDGEDVAAVERFAERAEGFAVREWAERGDVVFLDFSPHRPSFAGNTTTNNGTLADEISANDARQDGETMVPLLEEEVAVVRLTSEEDDPRAEVLGSSKGRKGGKQSRSEGQEPRNRRRPLATFKTHEGTPGSAPNAGIATHANAETNGAQQILAPTSAPVTPVLLTRVPQIFDAQKNGLVSSAEMKAQRDREAARYARQQGHGHGHGHSHGQGYAQGQVQGGAGAGATGNGGGRGGRNSSGIVKPRPLPTTATPSVGQGKARGMTLLQRPLPSSCITAPATGDTRPSQSGGAEPTATHFVGSGAGERRNGKGRRGGGGDRPHRTTTATTTTGTTQSEQQQPPVMLLQRPK</sequence>
<protein>
    <submittedName>
        <fullName evidence="1">Uncharacterized protein</fullName>
    </submittedName>
</protein>
<reference evidence="1" key="1">
    <citation type="submission" date="2023-04" db="EMBL/GenBank/DDBJ databases">
        <title>Draft Genome sequencing of Naganishia species isolated from polar environments using Oxford Nanopore Technology.</title>
        <authorList>
            <person name="Leo P."/>
            <person name="Venkateswaran K."/>
        </authorList>
    </citation>
    <scope>NUCLEOTIDE SEQUENCE</scope>
    <source>
        <strain evidence="1">MNA-CCFEE 5423</strain>
    </source>
</reference>
<evidence type="ECO:0000313" key="1">
    <source>
        <dbReference type="EMBL" id="KAJ9107709.1"/>
    </source>
</evidence>
<accession>A0ACC2W7H7</accession>
<dbReference type="EMBL" id="JASBWT010000002">
    <property type="protein sequence ID" value="KAJ9107709.1"/>
    <property type="molecule type" value="Genomic_DNA"/>
</dbReference>